<proteinExistence type="predicted"/>
<dbReference type="EMBL" id="JAAGOB010000004">
    <property type="protein sequence ID" value="NED95561.1"/>
    <property type="molecule type" value="Genomic_DNA"/>
</dbReference>
<protein>
    <submittedName>
        <fullName evidence="1">DUF3375 family protein</fullName>
    </submittedName>
</protein>
<dbReference type="Pfam" id="PF11855">
    <property type="entry name" value="DUF3375"/>
    <property type="match status" value="1"/>
</dbReference>
<organism evidence="1 2">
    <name type="scientific">Phytoactinopolyspora alkaliphila</name>
    <dbReference type="NCBI Taxonomy" id="1783498"/>
    <lineage>
        <taxon>Bacteria</taxon>
        <taxon>Bacillati</taxon>
        <taxon>Actinomycetota</taxon>
        <taxon>Actinomycetes</taxon>
        <taxon>Jiangellales</taxon>
        <taxon>Jiangellaceae</taxon>
        <taxon>Phytoactinopolyspora</taxon>
    </lineage>
</organism>
<evidence type="ECO:0000313" key="2">
    <source>
        <dbReference type="Proteomes" id="UP000469185"/>
    </source>
</evidence>
<sequence>MRGMERNAEQLWREFRANASADVTMSLLRSNDALLHLALMAAHLGDGQIVDGETLTAKIDADLTGPMRGHLPADGEPAPATTPDADALLSRWTKKGWVRRSIDPATHTERYQLTSGASQAVRQMRNLQRHTSLATESALSMVMAEIRQIATEASPDPAARRQAIDEQIAMLTAQREALDDEHAPAVDQRELVDKVTALTQLTERIPADIARYGEQMQANTTALIRQSLGDDPAAFAESLDRMFEGHDVISEAAEGQAFRAFATLIAMPSQRAQLEADIEQILTHVEDLPADIVESLAGFIDAMWDRVREVEEARAVAFRRMNNFVRGGDALHYRSMRVLVNEAQAAAAEAFQHTHGGRDVGFVLPMSSAETMSAGRLRMHEGIGDPPDPITGSGDEFAMDPASLVGRESIDWAALRTAVNAALRTTSGSATMPDVLDHLDEPRTGDVIGLWSLAARCGVVDPRQRVSTRVHTLRGVREISLPSIEFAEPIPDPAAPLTRHRMLRKQALLLEEAADG</sequence>
<dbReference type="InterPro" id="IPR021804">
    <property type="entry name" value="DUF3375"/>
</dbReference>
<dbReference type="Proteomes" id="UP000469185">
    <property type="component" value="Unassembled WGS sequence"/>
</dbReference>
<gene>
    <name evidence="1" type="ORF">G1H11_09565</name>
</gene>
<reference evidence="1 2" key="1">
    <citation type="submission" date="2020-02" db="EMBL/GenBank/DDBJ databases">
        <authorList>
            <person name="Li X.-J."/>
            <person name="Feng X.-M."/>
        </authorList>
    </citation>
    <scope>NUCLEOTIDE SEQUENCE [LARGE SCALE GENOMIC DNA]</scope>
    <source>
        <strain evidence="1 2">CGMCC 4.7225</strain>
    </source>
</reference>
<accession>A0A6N9YKH1</accession>
<evidence type="ECO:0000313" key="1">
    <source>
        <dbReference type="EMBL" id="NED95561.1"/>
    </source>
</evidence>
<name>A0A6N9YKH1_9ACTN</name>
<keyword evidence="2" id="KW-1185">Reference proteome</keyword>
<comment type="caution">
    <text evidence="1">The sequence shown here is derived from an EMBL/GenBank/DDBJ whole genome shotgun (WGS) entry which is preliminary data.</text>
</comment>
<dbReference type="AlphaFoldDB" id="A0A6N9YKH1"/>